<dbReference type="EMBL" id="NHYE01005499">
    <property type="protein sequence ID" value="PPQ71513.1"/>
    <property type="molecule type" value="Genomic_DNA"/>
</dbReference>
<dbReference type="InParanoid" id="A0A409VZ55"/>
<comment type="caution">
    <text evidence="2">The sequence shown here is derived from an EMBL/GenBank/DDBJ whole genome shotgun (WGS) entry which is preliminary data.</text>
</comment>
<evidence type="ECO:0000313" key="2">
    <source>
        <dbReference type="EMBL" id="PPQ71513.1"/>
    </source>
</evidence>
<feature type="compositionally biased region" description="Acidic residues" evidence="1">
    <location>
        <begin position="311"/>
        <end position="345"/>
    </location>
</feature>
<feature type="region of interest" description="Disordered" evidence="1">
    <location>
        <begin position="309"/>
        <end position="345"/>
    </location>
</feature>
<name>A0A409VZ55_9AGAR</name>
<dbReference type="OrthoDB" id="3167300at2759"/>
<gene>
    <name evidence="2" type="ORF">CVT26_010384</name>
</gene>
<evidence type="ECO:0000313" key="3">
    <source>
        <dbReference type="Proteomes" id="UP000284706"/>
    </source>
</evidence>
<proteinExistence type="predicted"/>
<evidence type="ECO:0008006" key="4">
    <source>
        <dbReference type="Google" id="ProtNLM"/>
    </source>
</evidence>
<protein>
    <recommendedName>
        <fullName evidence="4">F-box domain-containing protein</fullName>
    </recommendedName>
</protein>
<dbReference type="Proteomes" id="UP000284706">
    <property type="component" value="Unassembled WGS sequence"/>
</dbReference>
<reference evidence="2 3" key="1">
    <citation type="journal article" date="2018" name="Evol. Lett.">
        <title>Horizontal gene cluster transfer increased hallucinogenic mushroom diversity.</title>
        <authorList>
            <person name="Reynolds H.T."/>
            <person name="Vijayakumar V."/>
            <person name="Gluck-Thaler E."/>
            <person name="Korotkin H.B."/>
            <person name="Matheny P.B."/>
            <person name="Slot J.C."/>
        </authorList>
    </citation>
    <scope>NUCLEOTIDE SEQUENCE [LARGE SCALE GENOMIC DNA]</scope>
    <source>
        <strain evidence="2 3">SRW20</strain>
    </source>
</reference>
<organism evidence="2 3">
    <name type="scientific">Gymnopilus dilepis</name>
    <dbReference type="NCBI Taxonomy" id="231916"/>
    <lineage>
        <taxon>Eukaryota</taxon>
        <taxon>Fungi</taxon>
        <taxon>Dikarya</taxon>
        <taxon>Basidiomycota</taxon>
        <taxon>Agaricomycotina</taxon>
        <taxon>Agaricomycetes</taxon>
        <taxon>Agaricomycetidae</taxon>
        <taxon>Agaricales</taxon>
        <taxon>Agaricineae</taxon>
        <taxon>Hymenogastraceae</taxon>
        <taxon>Gymnopilus</taxon>
    </lineage>
</organism>
<dbReference type="AlphaFoldDB" id="A0A409VZ55"/>
<sequence length="345" mass="39541">MPLPLELVDEVVHHILDDAPPRNEDPDELGKCSKPNWNLIKSFTLTCRSFRQLGLASWFRQLFILSEEDLKVIDVYFPLLKSHWCRYLHCVQPASGKVFIWSLYGFQRIASLRVDWLHKNAILQDITGEEVIPFIDVHCPIKELDIRGVQYPSPMMIKALTNPFQHLVKLKLDLVRVWCGLCHTVTFVRLPNSAPKSFLYKGGIGLPIHYARALLTHHALEEVFLRLPDLGNGAPCPGLSGDCNDTLWVGECDRCMSLMYEDQQFLKGWVARKQGIVESGAGDRLVYKAPPCLQLVQWSFRDFDRDKELSDISDDEEEMEAEDDGDDDMQLLDPTYEEEDQHGDT</sequence>
<keyword evidence="3" id="KW-1185">Reference proteome</keyword>
<evidence type="ECO:0000256" key="1">
    <source>
        <dbReference type="SAM" id="MobiDB-lite"/>
    </source>
</evidence>
<accession>A0A409VZ55</accession>